<gene>
    <name evidence="2" type="ORF">SLS59_008062</name>
</gene>
<dbReference type="InterPro" id="IPR013785">
    <property type="entry name" value="Aldolase_TIM"/>
</dbReference>
<keyword evidence="1" id="KW-0456">Lyase</keyword>
<protein>
    <recommendedName>
        <fullName evidence="4">Aldolase</fullName>
    </recommendedName>
</protein>
<proteinExistence type="inferred from homology"/>
<dbReference type="InterPro" id="IPR002220">
    <property type="entry name" value="DapA-like"/>
</dbReference>
<evidence type="ECO:0000256" key="1">
    <source>
        <dbReference type="PIRNR" id="PIRNR001365"/>
    </source>
</evidence>
<dbReference type="EMBL" id="JAKIXB020000030">
    <property type="protein sequence ID" value="KAL1596073.1"/>
    <property type="molecule type" value="Genomic_DNA"/>
</dbReference>
<dbReference type="PIRSF" id="PIRSF001365">
    <property type="entry name" value="DHDPS"/>
    <property type="match status" value="1"/>
</dbReference>
<dbReference type="PANTHER" id="PTHR12128">
    <property type="entry name" value="DIHYDRODIPICOLINATE SYNTHASE"/>
    <property type="match status" value="1"/>
</dbReference>
<name>A0ABR3QVN7_9PLEO</name>
<dbReference type="Gene3D" id="3.20.20.70">
    <property type="entry name" value="Aldolase class I"/>
    <property type="match status" value="1"/>
</dbReference>
<comment type="caution">
    <text evidence="2">The sequence shown here is derived from an EMBL/GenBank/DDBJ whole genome shotgun (WGS) entry which is preliminary data.</text>
</comment>
<accession>A0ABR3QVN7</accession>
<dbReference type="Proteomes" id="UP001521222">
    <property type="component" value="Unassembled WGS sequence"/>
</dbReference>
<evidence type="ECO:0000313" key="2">
    <source>
        <dbReference type="EMBL" id="KAL1596073.1"/>
    </source>
</evidence>
<dbReference type="CDD" id="cd00408">
    <property type="entry name" value="DHDPS-like"/>
    <property type="match status" value="1"/>
</dbReference>
<keyword evidence="3" id="KW-1185">Reference proteome</keyword>
<sequence length="339" mass="36003">MLVPRHPTINHLIHENASKIKTALTMAPNVPKSGIWVPAVTFFDPETGRLDLQAQKKYFTYLKSTGLAGIVVLGSNAEALLLTRDERIAITVAARQAVGPDYPLMVGVSGFSVIQVQEYIDDAKKAGADYALLLPSAYYGPATTKEVVYGFYDEVAKTTPLPIVIYNFPGVANGIDLDSVTISSLAKANPGKIVGVKLTCGSVAKITRLSAEFSPSEFATFAGQADFLIGGLAVGAAGCVTAFGNIFPKTVVQIYNLYQEGKHKEALDLHRKAALAESPVKAGIASVKYAVSQYSAVAAGIEDAEAKLAPRKPYIPINEAAKTSIKKTVEAVAEIEKSL</sequence>
<reference evidence="2 3" key="1">
    <citation type="submission" date="2024-02" db="EMBL/GenBank/DDBJ databases">
        <title>De novo assembly and annotation of 12 fungi associated with fruit tree decline syndrome in Ontario, Canada.</title>
        <authorList>
            <person name="Sulman M."/>
            <person name="Ellouze W."/>
            <person name="Ilyukhin E."/>
        </authorList>
    </citation>
    <scope>NUCLEOTIDE SEQUENCE [LARGE SCALE GENOMIC DNA]</scope>
    <source>
        <strain evidence="2 3">M97-236</strain>
    </source>
</reference>
<dbReference type="Pfam" id="PF00701">
    <property type="entry name" value="DHDPS"/>
    <property type="match status" value="1"/>
</dbReference>
<dbReference type="PANTHER" id="PTHR12128:SF47">
    <property type="entry name" value="DIHYDRODIPICOLINATE SYNTHASE-RELATED"/>
    <property type="match status" value="1"/>
</dbReference>
<dbReference type="SMART" id="SM01130">
    <property type="entry name" value="DHDPS"/>
    <property type="match status" value="1"/>
</dbReference>
<evidence type="ECO:0000313" key="3">
    <source>
        <dbReference type="Proteomes" id="UP001521222"/>
    </source>
</evidence>
<evidence type="ECO:0008006" key="4">
    <source>
        <dbReference type="Google" id="ProtNLM"/>
    </source>
</evidence>
<comment type="similarity">
    <text evidence="1">Belongs to the DapA family.</text>
</comment>
<dbReference type="SUPFAM" id="SSF51569">
    <property type="entry name" value="Aldolase"/>
    <property type="match status" value="1"/>
</dbReference>
<organism evidence="2 3">
    <name type="scientific">Nothophoma quercina</name>
    <dbReference type="NCBI Taxonomy" id="749835"/>
    <lineage>
        <taxon>Eukaryota</taxon>
        <taxon>Fungi</taxon>
        <taxon>Dikarya</taxon>
        <taxon>Ascomycota</taxon>
        <taxon>Pezizomycotina</taxon>
        <taxon>Dothideomycetes</taxon>
        <taxon>Pleosporomycetidae</taxon>
        <taxon>Pleosporales</taxon>
        <taxon>Pleosporineae</taxon>
        <taxon>Didymellaceae</taxon>
        <taxon>Nothophoma</taxon>
    </lineage>
</organism>